<dbReference type="AlphaFoldDB" id="A0A1X7FYI3"/>
<evidence type="ECO:0000259" key="4">
    <source>
        <dbReference type="PROSITE" id="PS51891"/>
    </source>
</evidence>
<keyword evidence="3" id="KW-0862">Zinc</keyword>
<gene>
    <name evidence="5" type="ORF">SAMN06295910_0144</name>
</gene>
<dbReference type="STRING" id="941907.SAMN06295910_0144"/>
<dbReference type="GO" id="GO:0016846">
    <property type="term" value="F:carbon-sulfur lyase activity"/>
    <property type="evidence" value="ECO:0007669"/>
    <property type="project" value="InterPro"/>
</dbReference>
<keyword evidence="2" id="KW-0479">Metal-binding</keyword>
<dbReference type="InterPro" id="IPR006913">
    <property type="entry name" value="CENP-V/GFA"/>
</dbReference>
<evidence type="ECO:0000313" key="5">
    <source>
        <dbReference type="EMBL" id="SMF61146.1"/>
    </source>
</evidence>
<protein>
    <submittedName>
        <fullName evidence="5">Uncharacterized conserved protein</fullName>
    </submittedName>
</protein>
<sequence>MTEHHGSCHCGRIALTLRETPTDVGECNCSIGRRTGGLWHQCPPEAVTVVGEGISYQQGDRALDLWHCPTCGCTTHWSPTDPAYPRMAVNLRMFDSALWRDLPRRLIDGARY</sequence>
<reference evidence="6" key="1">
    <citation type="submission" date="2017-04" db="EMBL/GenBank/DDBJ databases">
        <authorList>
            <person name="Varghese N."/>
            <person name="Submissions S."/>
        </authorList>
    </citation>
    <scope>NUCLEOTIDE SEQUENCE [LARGE SCALE GENOMIC DNA]</scope>
    <source>
        <strain evidence="6">Dd16</strain>
    </source>
</reference>
<dbReference type="OrthoDB" id="9805575at2"/>
<organism evidence="5 6">
    <name type="scientific">Allosphingosinicella indica</name>
    <dbReference type="NCBI Taxonomy" id="941907"/>
    <lineage>
        <taxon>Bacteria</taxon>
        <taxon>Pseudomonadati</taxon>
        <taxon>Pseudomonadota</taxon>
        <taxon>Alphaproteobacteria</taxon>
        <taxon>Sphingomonadales</taxon>
        <taxon>Sphingomonadaceae</taxon>
        <taxon>Allosphingosinicella</taxon>
    </lineage>
</organism>
<dbReference type="InterPro" id="IPR011057">
    <property type="entry name" value="Mss4-like_sf"/>
</dbReference>
<dbReference type="RefSeq" id="WP_085217065.1">
    <property type="nucleotide sequence ID" value="NZ_LT840185.1"/>
</dbReference>
<feature type="domain" description="CENP-V/GFA" evidence="4">
    <location>
        <begin position="4"/>
        <end position="112"/>
    </location>
</feature>
<keyword evidence="6" id="KW-1185">Reference proteome</keyword>
<evidence type="ECO:0000256" key="3">
    <source>
        <dbReference type="ARBA" id="ARBA00022833"/>
    </source>
</evidence>
<dbReference type="EMBL" id="LT840185">
    <property type="protein sequence ID" value="SMF61146.1"/>
    <property type="molecule type" value="Genomic_DNA"/>
</dbReference>
<name>A0A1X7FYI3_9SPHN</name>
<dbReference type="SUPFAM" id="SSF51316">
    <property type="entry name" value="Mss4-like"/>
    <property type="match status" value="1"/>
</dbReference>
<proteinExistence type="inferred from homology"/>
<dbReference type="GO" id="GO:0046872">
    <property type="term" value="F:metal ion binding"/>
    <property type="evidence" value="ECO:0007669"/>
    <property type="project" value="UniProtKB-KW"/>
</dbReference>
<evidence type="ECO:0000256" key="1">
    <source>
        <dbReference type="ARBA" id="ARBA00005495"/>
    </source>
</evidence>
<accession>A0A1X7FYI3</accession>
<dbReference type="Gene3D" id="2.170.150.70">
    <property type="match status" value="1"/>
</dbReference>
<evidence type="ECO:0000313" key="6">
    <source>
        <dbReference type="Proteomes" id="UP000192934"/>
    </source>
</evidence>
<dbReference type="PANTHER" id="PTHR28620:SF1">
    <property type="entry name" value="CENP-V_GFA DOMAIN-CONTAINING PROTEIN"/>
    <property type="match status" value="1"/>
</dbReference>
<dbReference type="InterPro" id="IPR052355">
    <property type="entry name" value="CENP-V-like"/>
</dbReference>
<comment type="similarity">
    <text evidence="1">Belongs to the Gfa family.</text>
</comment>
<dbReference type="Pfam" id="PF04828">
    <property type="entry name" value="GFA"/>
    <property type="match status" value="1"/>
</dbReference>
<dbReference type="PANTHER" id="PTHR28620">
    <property type="entry name" value="CENTROMERE PROTEIN V"/>
    <property type="match status" value="1"/>
</dbReference>
<dbReference type="Proteomes" id="UP000192934">
    <property type="component" value="Chromosome I"/>
</dbReference>
<dbReference type="PROSITE" id="PS51891">
    <property type="entry name" value="CENP_V_GFA"/>
    <property type="match status" value="1"/>
</dbReference>
<evidence type="ECO:0000256" key="2">
    <source>
        <dbReference type="ARBA" id="ARBA00022723"/>
    </source>
</evidence>